<comment type="caution">
    <text evidence="2">The sequence shown here is derived from an EMBL/GenBank/DDBJ whole genome shotgun (WGS) entry which is preliminary data.</text>
</comment>
<dbReference type="EMBL" id="JADSJP010000003">
    <property type="protein sequence ID" value="MBG2878219.1"/>
    <property type="molecule type" value="Genomic_DNA"/>
</dbReference>
<accession>A0ABS0IQD0</accession>
<gene>
    <name evidence="2" type="ORF">I4902_02925</name>
</gene>
<dbReference type="Proteomes" id="UP000614721">
    <property type="component" value="Unassembled WGS sequence"/>
</dbReference>
<protein>
    <submittedName>
        <fullName evidence="2">DUF4440 domain-containing protein</fullName>
    </submittedName>
</protein>
<feature type="domain" description="DUF4440" evidence="1">
    <location>
        <begin position="9"/>
        <end position="112"/>
    </location>
</feature>
<evidence type="ECO:0000313" key="3">
    <source>
        <dbReference type="Proteomes" id="UP000614721"/>
    </source>
</evidence>
<evidence type="ECO:0000313" key="2">
    <source>
        <dbReference type="EMBL" id="MBG2878219.1"/>
    </source>
</evidence>
<dbReference type="SUPFAM" id="SSF54427">
    <property type="entry name" value="NTF2-like"/>
    <property type="match status" value="1"/>
</dbReference>
<organism evidence="2 3">
    <name type="scientific">Proteus alimentorum</name>
    <dbReference type="NCBI Taxonomy" id="1973495"/>
    <lineage>
        <taxon>Bacteria</taxon>
        <taxon>Pseudomonadati</taxon>
        <taxon>Pseudomonadota</taxon>
        <taxon>Gammaproteobacteria</taxon>
        <taxon>Enterobacterales</taxon>
        <taxon>Morganellaceae</taxon>
        <taxon>Proteus</taxon>
    </lineage>
</organism>
<evidence type="ECO:0000259" key="1">
    <source>
        <dbReference type="Pfam" id="PF14534"/>
    </source>
</evidence>
<proteinExistence type="predicted"/>
<name>A0ABS0IQD0_9GAMM</name>
<sequence length="123" mass="14534">MPEFYKNLIQQEKILHKSTNRKNTDVLIQLLHDDFMEFCRSGVCVNKTDTINSFTNDNSNIMIYSENYQSSQLSDDVVLLTYISYQLKDNKKIKQTYRSSIWIKNHHGDWQLRFHQGTAKPEG</sequence>
<dbReference type="Pfam" id="PF14534">
    <property type="entry name" value="DUF4440"/>
    <property type="match status" value="1"/>
</dbReference>
<dbReference type="Gene3D" id="3.10.450.50">
    <property type="match status" value="1"/>
</dbReference>
<dbReference type="InterPro" id="IPR032710">
    <property type="entry name" value="NTF2-like_dom_sf"/>
</dbReference>
<dbReference type="InterPro" id="IPR027843">
    <property type="entry name" value="DUF4440"/>
</dbReference>
<keyword evidence="3" id="KW-1185">Reference proteome</keyword>
<dbReference type="RefSeq" id="WP_196566402.1">
    <property type="nucleotide sequence ID" value="NZ_JADRYY010000004.1"/>
</dbReference>
<reference evidence="2 3" key="1">
    <citation type="submission" date="2020-11" db="EMBL/GenBank/DDBJ databases">
        <title>Enhanced detection system for hospital associated transmission using whole genome sequencing surveillance.</title>
        <authorList>
            <person name="Harrison L.H."/>
            <person name="Van Tyne D."/>
            <person name="Marsh J.W."/>
            <person name="Griffith M.P."/>
            <person name="Snyder D.J."/>
            <person name="Cooper V.S."/>
            <person name="Mustapha M."/>
        </authorList>
    </citation>
    <scope>NUCLEOTIDE SEQUENCE [LARGE SCALE GENOMIC DNA]</scope>
    <source>
        <strain evidence="2 3">PR00075</strain>
    </source>
</reference>